<proteinExistence type="predicted"/>
<dbReference type="PANTHER" id="PTHR11439:SF455">
    <property type="entry name" value="RLK (RECEPTOR-LIKE PROTEIN KINASE) 8, PUTATIVE-RELATED"/>
    <property type="match status" value="1"/>
</dbReference>
<dbReference type="EMBL" id="QGNW01000006">
    <property type="protein sequence ID" value="RVX20881.1"/>
    <property type="molecule type" value="Genomic_DNA"/>
</dbReference>
<organism evidence="1 2">
    <name type="scientific">Vitis vinifera</name>
    <name type="common">Grape</name>
    <dbReference type="NCBI Taxonomy" id="29760"/>
    <lineage>
        <taxon>Eukaryota</taxon>
        <taxon>Viridiplantae</taxon>
        <taxon>Streptophyta</taxon>
        <taxon>Embryophyta</taxon>
        <taxon>Tracheophyta</taxon>
        <taxon>Spermatophyta</taxon>
        <taxon>Magnoliopsida</taxon>
        <taxon>eudicotyledons</taxon>
        <taxon>Gunneridae</taxon>
        <taxon>Pentapetalae</taxon>
        <taxon>rosids</taxon>
        <taxon>Vitales</taxon>
        <taxon>Vitaceae</taxon>
        <taxon>Viteae</taxon>
        <taxon>Vitis</taxon>
    </lineage>
</organism>
<evidence type="ECO:0000313" key="1">
    <source>
        <dbReference type="EMBL" id="RVX20881.1"/>
    </source>
</evidence>
<name>A0A438KI52_VITVI</name>
<comment type="caution">
    <text evidence="1">The sequence shown here is derived from an EMBL/GenBank/DDBJ whole genome shotgun (WGS) entry which is preliminary data.</text>
</comment>
<dbReference type="AlphaFoldDB" id="A0A438KI52"/>
<dbReference type="Proteomes" id="UP000288805">
    <property type="component" value="Unassembled WGS sequence"/>
</dbReference>
<accession>A0A438KI52</accession>
<protein>
    <submittedName>
        <fullName evidence="1">Putative mitochondrial protein</fullName>
    </submittedName>
</protein>
<evidence type="ECO:0000313" key="2">
    <source>
        <dbReference type="Proteomes" id="UP000288805"/>
    </source>
</evidence>
<gene>
    <name evidence="1" type="primary">AtMg00810_129</name>
    <name evidence="1" type="ORF">CK203_002753</name>
</gene>
<reference evidence="1 2" key="1">
    <citation type="journal article" date="2018" name="PLoS Genet.">
        <title>Population sequencing reveals clonal diversity and ancestral inbreeding in the grapevine cultivar Chardonnay.</title>
        <authorList>
            <person name="Roach M.J."/>
            <person name="Johnson D.L."/>
            <person name="Bohlmann J."/>
            <person name="van Vuuren H.J."/>
            <person name="Jones S.J."/>
            <person name="Pretorius I.S."/>
            <person name="Schmidt S.A."/>
            <person name="Borneman A.R."/>
        </authorList>
    </citation>
    <scope>NUCLEOTIDE SEQUENCE [LARGE SCALE GENOMIC DNA]</scope>
    <source>
        <strain evidence="2">cv. Chardonnay</strain>
        <tissue evidence="1">Leaf</tissue>
    </source>
</reference>
<sequence length="128" mass="14473">MLHVKPVPTPMVFNQSLSNFGSASFSNTQLYRSTVGALQYATITSPDITYSVNQVCQFVQALLTIHWKVIKRILRYLVGTLHHGLHLQRCSNSYLNLTRFYDADGVSDIDDRHSTSGYYLFLGQNLVS</sequence>
<dbReference type="PANTHER" id="PTHR11439">
    <property type="entry name" value="GAG-POL-RELATED RETROTRANSPOSON"/>
    <property type="match status" value="1"/>
</dbReference>